<dbReference type="Pfam" id="PF19713">
    <property type="entry name" value="DUF6208"/>
    <property type="match status" value="1"/>
</dbReference>
<organism evidence="1 2">
    <name type="scientific">Cyanobacterium stanieri LEGE 03274</name>
    <dbReference type="NCBI Taxonomy" id="1828756"/>
    <lineage>
        <taxon>Bacteria</taxon>
        <taxon>Bacillati</taxon>
        <taxon>Cyanobacteriota</taxon>
        <taxon>Cyanophyceae</taxon>
        <taxon>Oscillatoriophycideae</taxon>
        <taxon>Chroococcales</taxon>
        <taxon>Geminocystaceae</taxon>
        <taxon>Cyanobacterium</taxon>
    </lineage>
</organism>
<protein>
    <submittedName>
        <fullName evidence="1">Uncharacterized protein</fullName>
    </submittedName>
</protein>
<dbReference type="InterPro" id="IPR046180">
    <property type="entry name" value="DUF6208"/>
</dbReference>
<dbReference type="Proteomes" id="UP000654604">
    <property type="component" value="Unassembled WGS sequence"/>
</dbReference>
<reference evidence="1 2" key="1">
    <citation type="submission" date="2020-10" db="EMBL/GenBank/DDBJ databases">
        <authorList>
            <person name="Castelo-Branco R."/>
            <person name="Eusebio N."/>
            <person name="Adriana R."/>
            <person name="Vieira A."/>
            <person name="Brugerolle De Fraissinette N."/>
            <person name="Rezende De Castro R."/>
            <person name="Schneider M.P."/>
            <person name="Vasconcelos V."/>
            <person name="Leao P.N."/>
        </authorList>
    </citation>
    <scope>NUCLEOTIDE SEQUENCE [LARGE SCALE GENOMIC DNA]</scope>
    <source>
        <strain evidence="1 2">LEGE 03274</strain>
    </source>
</reference>
<sequence>MSAKNVGLIVEIPLAISSFLFAKINKFLIGNLYSIYLKVNQKKANQWRVIDNQLVSSIINMGVLMTKAPRWNTHAIIGTLGPFAVEKELSLDIASANNSAQSWFAIFYDFPNYNTVDTIASKVDYQGENWQSIKLKRGKYTIGLRYYNYGDKLALPAVKVDGKKFTSTKEIPNDSNEFYHSIIEKKNWYFLAIHYYIYTVLSLRKYLPESFVKYEFLPVGAIDTKFYYDALDKEEILTIEVDQHTLDKYDIYVTVYDRTSLPTQWFTVKSVQEKTRPLNHKGYYLIRVRNEGKPPEEFTDLEIKLDKSL</sequence>
<accession>A0ABR9V7Q8</accession>
<keyword evidence="2" id="KW-1185">Reference proteome</keyword>
<evidence type="ECO:0000313" key="2">
    <source>
        <dbReference type="Proteomes" id="UP000654604"/>
    </source>
</evidence>
<proteinExistence type="predicted"/>
<name>A0ABR9V7Q8_9CHRO</name>
<dbReference type="RefSeq" id="WP_193801303.1">
    <property type="nucleotide sequence ID" value="NZ_JADEWC010000024.1"/>
</dbReference>
<evidence type="ECO:0000313" key="1">
    <source>
        <dbReference type="EMBL" id="MBE9223161.1"/>
    </source>
</evidence>
<gene>
    <name evidence="1" type="ORF">IQ215_10685</name>
</gene>
<dbReference type="EMBL" id="JADEWC010000024">
    <property type="protein sequence ID" value="MBE9223161.1"/>
    <property type="molecule type" value="Genomic_DNA"/>
</dbReference>
<comment type="caution">
    <text evidence="1">The sequence shown here is derived from an EMBL/GenBank/DDBJ whole genome shotgun (WGS) entry which is preliminary data.</text>
</comment>